<feature type="compositionally biased region" description="Basic and acidic residues" evidence="1">
    <location>
        <begin position="1"/>
        <end position="22"/>
    </location>
</feature>
<evidence type="ECO:0000256" key="1">
    <source>
        <dbReference type="SAM" id="MobiDB-lite"/>
    </source>
</evidence>
<keyword evidence="4" id="KW-1185">Reference proteome</keyword>
<reference evidence="3 4" key="1">
    <citation type="submission" date="2020-08" db="EMBL/GenBank/DDBJ databases">
        <title>Genomic Encyclopedia of Type Strains, Phase III (KMG-III): the genomes of soil and plant-associated and newly described type strains.</title>
        <authorList>
            <person name="Whitman W."/>
        </authorList>
    </citation>
    <scope>NUCLEOTIDE SEQUENCE [LARGE SCALE GENOMIC DNA]</scope>
    <source>
        <strain evidence="3 4">CECT 7744</strain>
    </source>
</reference>
<protein>
    <recommendedName>
        <fullName evidence="2">Antitoxin Xre/MbcA/ParS-like toxin-binding domain-containing protein</fullName>
    </recommendedName>
</protein>
<proteinExistence type="predicted"/>
<name>A0A7W5ETF6_9GAMM</name>
<sequence length="103" mass="11919">MTNRRDTPHDRLRGSVLKHEDPLEPAAEEEDWAMLGTDEPEGHIAIEVWRAAIELFEGDRTAADRWLHHEAMGLGWKRPIDVMQEDPQQVLDLITRIEHGVYT</sequence>
<feature type="domain" description="Antitoxin Xre/MbcA/ParS-like toxin-binding" evidence="2">
    <location>
        <begin position="51"/>
        <end position="100"/>
    </location>
</feature>
<organism evidence="3 4">
    <name type="scientific">Halomonas stenophila</name>
    <dbReference type="NCBI Taxonomy" id="795312"/>
    <lineage>
        <taxon>Bacteria</taxon>
        <taxon>Pseudomonadati</taxon>
        <taxon>Pseudomonadota</taxon>
        <taxon>Gammaproteobacteria</taxon>
        <taxon>Oceanospirillales</taxon>
        <taxon>Halomonadaceae</taxon>
        <taxon>Halomonas</taxon>
    </lineage>
</organism>
<evidence type="ECO:0000313" key="3">
    <source>
        <dbReference type="EMBL" id="MBB3231134.1"/>
    </source>
</evidence>
<gene>
    <name evidence="3" type="ORF">FHR97_001986</name>
</gene>
<evidence type="ECO:0000313" key="4">
    <source>
        <dbReference type="Proteomes" id="UP000518892"/>
    </source>
</evidence>
<dbReference type="RefSeq" id="WP_221187752.1">
    <property type="nucleotide sequence ID" value="NZ_JACHXR010000004.1"/>
</dbReference>
<dbReference type="EMBL" id="JACHXR010000004">
    <property type="protein sequence ID" value="MBB3231134.1"/>
    <property type="molecule type" value="Genomic_DNA"/>
</dbReference>
<dbReference type="Pfam" id="PF09722">
    <property type="entry name" value="Xre_MbcA_ParS_C"/>
    <property type="match status" value="1"/>
</dbReference>
<evidence type="ECO:0000259" key="2">
    <source>
        <dbReference type="Pfam" id="PF09722"/>
    </source>
</evidence>
<comment type="caution">
    <text evidence="3">The sequence shown here is derived from an EMBL/GenBank/DDBJ whole genome shotgun (WGS) entry which is preliminary data.</text>
</comment>
<feature type="region of interest" description="Disordered" evidence="1">
    <location>
        <begin position="1"/>
        <end position="26"/>
    </location>
</feature>
<dbReference type="InterPro" id="IPR024467">
    <property type="entry name" value="Xre/MbcA/ParS-like_toxin-bd"/>
</dbReference>
<dbReference type="Proteomes" id="UP000518892">
    <property type="component" value="Unassembled WGS sequence"/>
</dbReference>
<dbReference type="AlphaFoldDB" id="A0A7W5ETF6"/>
<accession>A0A7W5ETF6</accession>